<dbReference type="STRING" id="401562.NS365_03785"/>
<organism evidence="2 3">
    <name type="scientific">Aureimonas ureilytica</name>
    <dbReference type="NCBI Taxonomy" id="401562"/>
    <lineage>
        <taxon>Bacteria</taxon>
        <taxon>Pseudomonadati</taxon>
        <taxon>Pseudomonadota</taxon>
        <taxon>Alphaproteobacteria</taxon>
        <taxon>Hyphomicrobiales</taxon>
        <taxon>Aurantimonadaceae</taxon>
        <taxon>Aureimonas</taxon>
    </lineage>
</organism>
<protein>
    <submittedName>
        <fullName evidence="2">NADPH-dependent FMN reductase</fullName>
    </submittedName>
</protein>
<dbReference type="Proteomes" id="UP000078272">
    <property type="component" value="Unassembled WGS sequence"/>
</dbReference>
<dbReference type="Pfam" id="PF03358">
    <property type="entry name" value="FMN_red"/>
    <property type="match status" value="1"/>
</dbReference>
<gene>
    <name evidence="2" type="ORF">NS226_06340</name>
</gene>
<dbReference type="AlphaFoldDB" id="A0A175RAY7"/>
<dbReference type="GO" id="GO:0005829">
    <property type="term" value="C:cytosol"/>
    <property type="evidence" value="ECO:0007669"/>
    <property type="project" value="TreeGrafter"/>
</dbReference>
<comment type="caution">
    <text evidence="2">The sequence shown here is derived from an EMBL/GenBank/DDBJ whole genome shotgun (WGS) entry which is preliminary data.</text>
</comment>
<accession>A0A175RAY7</accession>
<dbReference type="PATRIC" id="fig|401562.3.peg.555"/>
<reference evidence="2 3" key="1">
    <citation type="journal article" date="2016" name="Front. Microbiol.">
        <title>Genomic Resource of Rice Seed Associated Bacteria.</title>
        <authorList>
            <person name="Midha S."/>
            <person name="Bansal K."/>
            <person name="Sharma S."/>
            <person name="Kumar N."/>
            <person name="Patil P.P."/>
            <person name="Chaudhry V."/>
            <person name="Patil P.B."/>
        </authorList>
    </citation>
    <scope>NUCLEOTIDE SEQUENCE [LARGE SCALE GENOMIC DNA]</scope>
    <source>
        <strain evidence="2 3">NS226</strain>
    </source>
</reference>
<dbReference type="RefSeq" id="WP_058634267.1">
    <property type="nucleotide sequence ID" value="NZ_LDPZ01000013.1"/>
</dbReference>
<dbReference type="GO" id="GO:0010181">
    <property type="term" value="F:FMN binding"/>
    <property type="evidence" value="ECO:0007669"/>
    <property type="project" value="TreeGrafter"/>
</dbReference>
<proteinExistence type="predicted"/>
<dbReference type="PANTHER" id="PTHR30543">
    <property type="entry name" value="CHROMATE REDUCTASE"/>
    <property type="match status" value="1"/>
</dbReference>
<sequence length="192" mass="20912">MKKVAVLVGSLRKDSINRKFAQSLGKLAEGRLDFHFVELGDVPMYNDDLLADMPAPVARLKSEIASADAVLFVSPEYNRSFPAVLKNAIDWGTRPYGKNVFAAKPGGLVGTSPGAGGAGTGQNHLKSVLNVVDVVLMGQPEVYFHYKPELFAEDGSVTDEATKAFLQRYVDRFVQWIERTSEPKVNAQPDAA</sequence>
<dbReference type="PANTHER" id="PTHR30543:SF21">
    <property type="entry name" value="NAD(P)H-DEPENDENT FMN REDUCTASE LOT6"/>
    <property type="match status" value="1"/>
</dbReference>
<dbReference type="InterPro" id="IPR050712">
    <property type="entry name" value="NAD(P)H-dep_reductase"/>
</dbReference>
<dbReference type="EMBL" id="LDPZ01000013">
    <property type="protein sequence ID" value="KTQ96739.1"/>
    <property type="molecule type" value="Genomic_DNA"/>
</dbReference>
<dbReference type="InterPro" id="IPR005025">
    <property type="entry name" value="FMN_Rdtase-like_dom"/>
</dbReference>
<dbReference type="Gene3D" id="3.40.50.360">
    <property type="match status" value="1"/>
</dbReference>
<evidence type="ECO:0000313" key="3">
    <source>
        <dbReference type="Proteomes" id="UP000078272"/>
    </source>
</evidence>
<name>A0A175RAY7_9HYPH</name>
<dbReference type="GO" id="GO:0016491">
    <property type="term" value="F:oxidoreductase activity"/>
    <property type="evidence" value="ECO:0007669"/>
    <property type="project" value="InterPro"/>
</dbReference>
<evidence type="ECO:0000313" key="2">
    <source>
        <dbReference type="EMBL" id="KTQ96739.1"/>
    </source>
</evidence>
<evidence type="ECO:0000259" key="1">
    <source>
        <dbReference type="Pfam" id="PF03358"/>
    </source>
</evidence>
<dbReference type="SUPFAM" id="SSF52218">
    <property type="entry name" value="Flavoproteins"/>
    <property type="match status" value="1"/>
</dbReference>
<dbReference type="eggNOG" id="COG0431">
    <property type="taxonomic scope" value="Bacteria"/>
</dbReference>
<feature type="domain" description="NADPH-dependent FMN reductase-like" evidence="1">
    <location>
        <begin position="3"/>
        <end position="146"/>
    </location>
</feature>
<dbReference type="OrthoDB" id="9812295at2"/>
<dbReference type="InterPro" id="IPR029039">
    <property type="entry name" value="Flavoprotein-like_sf"/>
</dbReference>